<reference evidence="2 4" key="3">
    <citation type="submission" date="2019-05" db="EMBL/GenBank/DDBJ databases">
        <title>Arcobacter cibarius and Arcobacter thereius providing challenges in identification an antibiotic susceptibility and Quinolone resistance.</title>
        <authorList>
            <person name="Busch A."/>
            <person name="Hanel I."/>
            <person name="Hotzel H."/>
            <person name="Tomaso H."/>
        </authorList>
    </citation>
    <scope>NUCLEOTIDE SEQUENCE [LARGE SCALE GENOMIC DNA]</scope>
    <source>
        <strain evidence="2 4">17CS1191_2</strain>
    </source>
</reference>
<accession>A0A1C0ASM7</accession>
<dbReference type="EMBL" id="VBUF01000003">
    <property type="protein sequence ID" value="TLS72086.1"/>
    <property type="molecule type" value="Genomic_DNA"/>
</dbReference>
<protein>
    <submittedName>
        <fullName evidence="2">Uncharacterized protein</fullName>
    </submittedName>
</protein>
<reference evidence="3" key="2">
    <citation type="submission" date="2015-05" db="EMBL/GenBank/DDBJ databases">
        <authorList>
            <person name="Rovetto F."/>
            <person name="Cocolin L."/>
            <person name="Illeghems K."/>
            <person name="Van Nieuwerburgh F."/>
            <person name="Houf K."/>
        </authorList>
    </citation>
    <scope>NUCLEOTIDE SEQUENCE [LARGE SCALE GENOMIC DNA]</scope>
    <source>
        <strain evidence="3">DU22</strain>
    </source>
</reference>
<dbReference type="EMBL" id="LCUJ01000004">
    <property type="protein sequence ID" value="OCL98943.1"/>
    <property type="molecule type" value="Genomic_DNA"/>
</dbReference>
<dbReference type="STRING" id="544718.AAX25_01144"/>
<name>A0A1C0ASM7_9BACT</name>
<dbReference type="Proteomes" id="UP000308001">
    <property type="component" value="Unassembled WGS sequence"/>
</dbReference>
<sequence>MDIINANGTRTFSSYPILVSYDDGTLVTETQQLVFGQTLMYGFSNNLDLFLSYNILNDRIKYLDFGSQSTKSDNSINFNSLYIGGNYTFDSLLIDEFQQSIIFQTAVLQNIKYQNADKDYSFKDYNLKYSVKSFSDPLVTILSLGTNQTLKRDISNNNINLPNSYFVELNLFLILNPNISLNLNTEHSYQTSMKEDGVKVNNSTILSTIGFGLTYNLSEKNVITINSSVGTSTNAPDSRLSFSLWHKF</sequence>
<comment type="caution">
    <text evidence="2">The sequence shown here is derived from an EMBL/GenBank/DDBJ whole genome shotgun (WGS) entry which is preliminary data.</text>
</comment>
<dbReference type="Proteomes" id="UP000093281">
    <property type="component" value="Unassembled WGS sequence"/>
</dbReference>
<reference evidence="1" key="1">
    <citation type="submission" date="2015-05" db="EMBL/GenBank/DDBJ databases">
        <authorList>
            <person name="Wang D.B."/>
            <person name="Wang M."/>
        </authorList>
    </citation>
    <scope>NUCLEOTIDE SEQUENCE [LARGE SCALE GENOMIC DNA]</scope>
    <source>
        <strain evidence="1">DU22</strain>
    </source>
</reference>
<evidence type="ECO:0000313" key="4">
    <source>
        <dbReference type="Proteomes" id="UP000308001"/>
    </source>
</evidence>
<dbReference type="AlphaFoldDB" id="A0A1C0ASM7"/>
<dbReference type="RefSeq" id="WP_066183466.1">
    <property type="nucleotide sequence ID" value="NZ_LCUJ01000004.1"/>
</dbReference>
<evidence type="ECO:0000313" key="1">
    <source>
        <dbReference type="EMBL" id="OCL98943.1"/>
    </source>
</evidence>
<proteinExistence type="predicted"/>
<evidence type="ECO:0000313" key="3">
    <source>
        <dbReference type="Proteomes" id="UP000093281"/>
    </source>
</evidence>
<organism evidence="2 4">
    <name type="scientific">Aliarcobacter thereius</name>
    <dbReference type="NCBI Taxonomy" id="544718"/>
    <lineage>
        <taxon>Bacteria</taxon>
        <taxon>Pseudomonadati</taxon>
        <taxon>Campylobacterota</taxon>
        <taxon>Epsilonproteobacteria</taxon>
        <taxon>Campylobacterales</taxon>
        <taxon>Arcobacteraceae</taxon>
        <taxon>Aliarcobacter</taxon>
    </lineage>
</organism>
<dbReference type="OrthoDB" id="30769at72294"/>
<gene>
    <name evidence="1" type="ORF">AAX29_01453</name>
    <name evidence="2" type="ORF">FE246_06570</name>
</gene>
<evidence type="ECO:0000313" key="2">
    <source>
        <dbReference type="EMBL" id="TLS72086.1"/>
    </source>
</evidence>